<accession>A0A4U3F0F9</accession>
<evidence type="ECO:0000256" key="1">
    <source>
        <dbReference type="SAM" id="Phobius"/>
    </source>
</evidence>
<dbReference type="OrthoDB" id="6522710at2"/>
<organism evidence="2 3">
    <name type="scientific">Erwinia persicina</name>
    <dbReference type="NCBI Taxonomy" id="55211"/>
    <lineage>
        <taxon>Bacteria</taxon>
        <taxon>Pseudomonadati</taxon>
        <taxon>Pseudomonadota</taxon>
        <taxon>Gammaproteobacteria</taxon>
        <taxon>Enterobacterales</taxon>
        <taxon>Erwiniaceae</taxon>
        <taxon>Erwinia</taxon>
    </lineage>
</organism>
<comment type="caution">
    <text evidence="2">The sequence shown here is derived from an EMBL/GenBank/DDBJ whole genome shotgun (WGS) entry which is preliminary data.</text>
</comment>
<dbReference type="RefSeq" id="WP_137269724.1">
    <property type="nucleotide sequence ID" value="NZ_QGAC01000018.1"/>
</dbReference>
<proteinExistence type="predicted"/>
<name>A0A4U3F0F9_9GAMM</name>
<feature type="transmembrane region" description="Helical" evidence="1">
    <location>
        <begin position="85"/>
        <end position="105"/>
    </location>
</feature>
<dbReference type="STRING" id="1219360.GCA_001571305_04100"/>
<keyword evidence="1" id="KW-1133">Transmembrane helix</keyword>
<feature type="transmembrane region" description="Helical" evidence="1">
    <location>
        <begin position="46"/>
        <end position="73"/>
    </location>
</feature>
<evidence type="ECO:0000313" key="2">
    <source>
        <dbReference type="EMBL" id="TKJ86693.1"/>
    </source>
</evidence>
<evidence type="ECO:0000313" key="3">
    <source>
        <dbReference type="Proteomes" id="UP000306393"/>
    </source>
</evidence>
<feature type="transmembrane region" description="Helical" evidence="1">
    <location>
        <begin position="117"/>
        <end position="136"/>
    </location>
</feature>
<keyword evidence="1" id="KW-0472">Membrane</keyword>
<feature type="transmembrane region" description="Helical" evidence="1">
    <location>
        <begin position="9"/>
        <end position="34"/>
    </location>
</feature>
<protein>
    <submittedName>
        <fullName evidence="2">Uncharacterized protein</fullName>
    </submittedName>
</protein>
<sequence length="137" mass="15417">MEKIIDDSLVIKATISALFSSIVGSLVFLMYLSWGDNSTSVLGLIFTYFFIVMMSIIGTIMGSLIMGVPLLMISARFYPDATVKVSLFIVCSTIFMWLVVLAWPVTKIFEIHYSDVLLLSPYAFCSAFTLTYLTYWN</sequence>
<dbReference type="Proteomes" id="UP000306393">
    <property type="component" value="Unassembled WGS sequence"/>
</dbReference>
<dbReference type="AlphaFoldDB" id="A0A4U3F0F9"/>
<dbReference type="EMBL" id="QGAC01000018">
    <property type="protein sequence ID" value="TKJ86693.1"/>
    <property type="molecule type" value="Genomic_DNA"/>
</dbReference>
<keyword evidence="1" id="KW-0812">Transmembrane</keyword>
<reference evidence="2 3" key="1">
    <citation type="journal article" date="2019" name="Sci. Rep.">
        <title>Differences in resource use lead to coexistence of seed-transmitted microbial populations.</title>
        <authorList>
            <person name="Torres-Cortes G."/>
            <person name="Garcia B.J."/>
            <person name="Compant S."/>
            <person name="Rezki S."/>
            <person name="Jones P."/>
            <person name="Preveaux A."/>
            <person name="Briand M."/>
            <person name="Roulet A."/>
            <person name="Bouchez O."/>
            <person name="Jacobson D."/>
            <person name="Barret M."/>
        </authorList>
    </citation>
    <scope>NUCLEOTIDE SEQUENCE [LARGE SCALE GENOMIC DNA]</scope>
    <source>
        <strain evidence="2 3">CFBP13511</strain>
    </source>
</reference>
<gene>
    <name evidence="2" type="ORF">EpCFBP13511_17780</name>
</gene>